<feature type="transmembrane region" description="Helical" evidence="8">
    <location>
        <begin position="417"/>
        <end position="436"/>
    </location>
</feature>
<feature type="transmembrane region" description="Helical" evidence="8">
    <location>
        <begin position="307"/>
        <end position="332"/>
    </location>
</feature>
<sequence>MMLDWWHIPLIPLLFWLLMMRWPSVSNWIWLAPLPGLFLLWHGPANIELPMLWPGAALGIDSPVNHYFLLLSIVLWSIASLFASVKQRNDVHRLRFWSFWLWSMTGNLLLVIALDPASFYVGFTLMSLAAYGLVAHQPGPLPRQAGRLYLQLAVLGEMLIYAGLILRVHETGGLLSFSDWQQPIGWLTAVCLLTGFGLKAGFWPLHLWLPLAHPVAPTAASAVLSGAMLKAGILGIWQFIPADTPTTVALGPVVFFIGLFGAFYAVVAGLLQQQAKTVLAFSSVSQMGYLLMIIAMFWMTGDATSSLIILLAMYGLHHAVAKAALFMGAGLASSRRLSPWHWGLMTLPALALAGLPLTTGASVKYLFKDAVSDSMFALSLPLLSIGSMATALLLIRALLLMKQSQQNISKNAGAPEAVALSSWLVLSLAPIVIPLMVDEFRHQLTQTMQLQALTGLLWPIILATVIAAIVSRLSLKTSFKAKLFAGRWLSLRLRYCLIHFPVPEWVIRLKLDGWRKVERSINKFSSVGTLPITIGLTFLMMLSWTMLF</sequence>
<dbReference type="Proteomes" id="UP000012019">
    <property type="component" value="Unassembled WGS sequence"/>
</dbReference>
<evidence type="ECO:0000313" key="10">
    <source>
        <dbReference type="EMBL" id="EMR13823.1"/>
    </source>
</evidence>
<dbReference type="EMBL" id="APHR01000013">
    <property type="protein sequence ID" value="EMR13823.1"/>
    <property type="molecule type" value="Genomic_DNA"/>
</dbReference>
<keyword evidence="10" id="KW-0830">Ubiquinone</keyword>
<dbReference type="OrthoDB" id="9768329at2"/>
<evidence type="ECO:0000256" key="6">
    <source>
        <dbReference type="ARBA" id="ARBA00023136"/>
    </source>
</evidence>
<keyword evidence="4 7" id="KW-0812">Transmembrane</keyword>
<feature type="transmembrane region" description="Helical" evidence="8">
    <location>
        <begin position="97"/>
        <end position="113"/>
    </location>
</feature>
<dbReference type="RefSeq" id="WP_009725598.1">
    <property type="nucleotide sequence ID" value="NZ_APHR01000013.1"/>
</dbReference>
<gene>
    <name evidence="10" type="ORF">MPL1_02798</name>
</gene>
<feature type="transmembrane region" description="Helical" evidence="8">
    <location>
        <begin position="252"/>
        <end position="271"/>
    </location>
</feature>
<feature type="transmembrane region" description="Helical" evidence="8">
    <location>
        <begin position="344"/>
        <end position="363"/>
    </location>
</feature>
<dbReference type="STRING" id="1286106.MPL1_02798"/>
<feature type="transmembrane region" description="Helical" evidence="8">
    <location>
        <begin position="148"/>
        <end position="166"/>
    </location>
</feature>
<feature type="transmembrane region" description="Helical" evidence="8">
    <location>
        <begin position="67"/>
        <end position="85"/>
    </location>
</feature>
<evidence type="ECO:0000256" key="5">
    <source>
        <dbReference type="ARBA" id="ARBA00022989"/>
    </source>
</evidence>
<feature type="transmembrane region" description="Helical" evidence="8">
    <location>
        <begin position="456"/>
        <end position="475"/>
    </location>
</feature>
<keyword evidence="11" id="KW-1185">Reference proteome</keyword>
<comment type="subcellular location">
    <subcellularLocation>
        <location evidence="1">Cell membrane</location>
        <topology evidence="1">Multi-pass membrane protein</topology>
    </subcellularLocation>
    <subcellularLocation>
        <location evidence="7">Membrane</location>
        <topology evidence="7">Multi-pass membrane protein</topology>
    </subcellularLocation>
</comment>
<keyword evidence="5 8" id="KW-1133">Transmembrane helix</keyword>
<evidence type="ECO:0000256" key="7">
    <source>
        <dbReference type="RuleBase" id="RU000320"/>
    </source>
</evidence>
<accession>M7NYD7</accession>
<dbReference type="eggNOG" id="COG0651">
    <property type="taxonomic scope" value="Bacteria"/>
</dbReference>
<comment type="similarity">
    <text evidence="2">Belongs to the CPA3 antiporters (TC 2.A.63) subunit D family.</text>
</comment>
<evidence type="ECO:0000256" key="8">
    <source>
        <dbReference type="SAM" id="Phobius"/>
    </source>
</evidence>
<feature type="transmembrane region" description="Helical" evidence="8">
    <location>
        <begin position="119"/>
        <end position="136"/>
    </location>
</feature>
<dbReference type="GO" id="GO:0005886">
    <property type="term" value="C:plasma membrane"/>
    <property type="evidence" value="ECO:0007669"/>
    <property type="project" value="UniProtKB-SubCell"/>
</dbReference>
<feature type="transmembrane region" description="Helical" evidence="8">
    <location>
        <begin position="375"/>
        <end position="396"/>
    </location>
</feature>
<evidence type="ECO:0000256" key="3">
    <source>
        <dbReference type="ARBA" id="ARBA00022475"/>
    </source>
</evidence>
<comment type="caution">
    <text evidence="10">The sequence shown here is derived from an EMBL/GenBank/DDBJ whole genome shotgun (WGS) entry which is preliminary data.</text>
</comment>
<dbReference type="PANTHER" id="PTHR42703:SF1">
    <property type="entry name" value="NA(+)_H(+) ANTIPORTER SUBUNIT D1"/>
    <property type="match status" value="1"/>
</dbReference>
<keyword evidence="6 8" id="KW-0472">Membrane</keyword>
<feature type="transmembrane region" description="Helical" evidence="8">
    <location>
        <begin position="221"/>
        <end position="240"/>
    </location>
</feature>
<feature type="transmembrane region" description="Helical" evidence="8">
    <location>
        <begin position="278"/>
        <end position="301"/>
    </location>
</feature>
<dbReference type="InterPro" id="IPR001750">
    <property type="entry name" value="ND/Mrp_TM"/>
</dbReference>
<protein>
    <submittedName>
        <fullName evidence="10">NADH-ubiquinone/plastoquinone (Complex I) oxidoreductase</fullName>
    </submittedName>
</protein>
<evidence type="ECO:0000256" key="1">
    <source>
        <dbReference type="ARBA" id="ARBA00004651"/>
    </source>
</evidence>
<feature type="transmembrane region" description="Helical" evidence="8">
    <location>
        <begin position="186"/>
        <end position="209"/>
    </location>
</feature>
<evidence type="ECO:0000256" key="2">
    <source>
        <dbReference type="ARBA" id="ARBA00005346"/>
    </source>
</evidence>
<evidence type="ECO:0000313" key="11">
    <source>
        <dbReference type="Proteomes" id="UP000012019"/>
    </source>
</evidence>
<proteinExistence type="inferred from homology"/>
<feature type="transmembrane region" description="Helical" evidence="8">
    <location>
        <begin position="6"/>
        <end position="22"/>
    </location>
</feature>
<feature type="domain" description="NADH:quinone oxidoreductase/Mrp antiporter transmembrane" evidence="9">
    <location>
        <begin position="116"/>
        <end position="358"/>
    </location>
</feature>
<dbReference type="PATRIC" id="fig|1286106.3.peg.556"/>
<evidence type="ECO:0000256" key="4">
    <source>
        <dbReference type="ARBA" id="ARBA00022692"/>
    </source>
</evidence>
<organism evidence="10 11">
    <name type="scientific">Methylophaga lonarensis MPL</name>
    <dbReference type="NCBI Taxonomy" id="1286106"/>
    <lineage>
        <taxon>Bacteria</taxon>
        <taxon>Pseudomonadati</taxon>
        <taxon>Pseudomonadota</taxon>
        <taxon>Gammaproteobacteria</taxon>
        <taxon>Thiotrichales</taxon>
        <taxon>Piscirickettsiaceae</taxon>
        <taxon>Methylophaga</taxon>
    </lineage>
</organism>
<dbReference type="InterPro" id="IPR050586">
    <property type="entry name" value="CPA3_Na-H_Antiporter_D"/>
</dbReference>
<dbReference type="AlphaFoldDB" id="M7NYD7"/>
<keyword evidence="3" id="KW-1003">Cell membrane</keyword>
<evidence type="ECO:0000259" key="9">
    <source>
        <dbReference type="Pfam" id="PF00361"/>
    </source>
</evidence>
<dbReference type="PANTHER" id="PTHR42703">
    <property type="entry name" value="NADH DEHYDROGENASE"/>
    <property type="match status" value="1"/>
</dbReference>
<feature type="transmembrane region" description="Helical" evidence="8">
    <location>
        <begin position="29"/>
        <end position="47"/>
    </location>
</feature>
<feature type="transmembrane region" description="Helical" evidence="8">
    <location>
        <begin position="524"/>
        <end position="547"/>
    </location>
</feature>
<name>M7NYD7_9GAMM</name>
<dbReference type="Pfam" id="PF00361">
    <property type="entry name" value="Proton_antipo_M"/>
    <property type="match status" value="1"/>
</dbReference>
<reference evidence="10 11" key="1">
    <citation type="journal article" date="2013" name="Genome Announc.">
        <title>Draft Genome Sequence of Methylophaga lonarensis MPLT, a Haloalkaliphilic (Non-Methane-Utilizing) Methylotroph.</title>
        <authorList>
            <person name="Shetty S.A."/>
            <person name="Marathe N.P."/>
            <person name="Munot H."/>
            <person name="Antony C.P."/>
            <person name="Dhotre D.P."/>
            <person name="Murrell J.C."/>
            <person name="Shouche Y.S."/>
        </authorList>
    </citation>
    <scope>NUCLEOTIDE SEQUENCE [LARGE SCALE GENOMIC DNA]</scope>
    <source>
        <strain evidence="10 11">MPL</strain>
    </source>
</reference>